<feature type="transmembrane region" description="Helical" evidence="1">
    <location>
        <begin position="54"/>
        <end position="74"/>
    </location>
</feature>
<sequence>MIARVGLLLALAGATGILFGALMIPFTSGGWFLIAAAASIASSALWVSRGRADLAVLPVAVCVFVSVQIVYGIALEGRSWRNWSFADKPLVVAGAALVVALIGSLLLCKRPSAAGERSAERATDGCPKCTRMVAAGARLCGYCGFAVGRYRSGS</sequence>
<gene>
    <name evidence="2" type="ORF">MAUB_53090</name>
</gene>
<keyword evidence="1" id="KW-0812">Transmembrane</keyword>
<feature type="transmembrane region" description="Helical" evidence="1">
    <location>
        <begin position="89"/>
        <end position="108"/>
    </location>
</feature>
<proteinExistence type="predicted"/>
<evidence type="ECO:0008006" key="4">
    <source>
        <dbReference type="Google" id="ProtNLM"/>
    </source>
</evidence>
<dbReference type="EMBL" id="AP022577">
    <property type="protein sequence ID" value="BBX87436.1"/>
    <property type="molecule type" value="Genomic_DNA"/>
</dbReference>
<evidence type="ECO:0000256" key="1">
    <source>
        <dbReference type="SAM" id="Phobius"/>
    </source>
</evidence>
<reference evidence="2 3" key="1">
    <citation type="journal article" date="2019" name="Emerg. Microbes Infect.">
        <title>Comprehensive subspecies identification of 175 nontuberculous mycobacteria species based on 7547 genomic profiles.</title>
        <authorList>
            <person name="Matsumoto Y."/>
            <person name="Kinjo T."/>
            <person name="Motooka D."/>
            <person name="Nabeya D."/>
            <person name="Jung N."/>
            <person name="Uechi K."/>
            <person name="Horii T."/>
            <person name="Iida T."/>
            <person name="Fujita J."/>
            <person name="Nakamura S."/>
        </authorList>
    </citation>
    <scope>NUCLEOTIDE SEQUENCE [LARGE SCALE GENOMIC DNA]</scope>
    <source>
        <strain evidence="2 3">JCM 15296</strain>
    </source>
</reference>
<organism evidence="2 3">
    <name type="scientific">Mycolicibacterium aubagnense</name>
    <dbReference type="NCBI Taxonomy" id="319707"/>
    <lineage>
        <taxon>Bacteria</taxon>
        <taxon>Bacillati</taxon>
        <taxon>Actinomycetota</taxon>
        <taxon>Actinomycetes</taxon>
        <taxon>Mycobacteriales</taxon>
        <taxon>Mycobacteriaceae</taxon>
        <taxon>Mycolicibacterium</taxon>
    </lineage>
</organism>
<name>A0ABM7IKW4_9MYCO</name>
<evidence type="ECO:0000313" key="2">
    <source>
        <dbReference type="EMBL" id="BBX87436.1"/>
    </source>
</evidence>
<keyword evidence="3" id="KW-1185">Reference proteome</keyword>
<keyword evidence="1" id="KW-1133">Transmembrane helix</keyword>
<accession>A0ABM7IKW4</accession>
<protein>
    <recommendedName>
        <fullName evidence="4">Zinc ribbon domain-containing protein</fullName>
    </recommendedName>
</protein>
<keyword evidence="1" id="KW-0472">Membrane</keyword>
<feature type="transmembrane region" description="Helical" evidence="1">
    <location>
        <begin position="30"/>
        <end position="47"/>
    </location>
</feature>
<dbReference type="RefSeq" id="WP_163911783.1">
    <property type="nucleotide sequence ID" value="NZ_AP022577.1"/>
</dbReference>
<evidence type="ECO:0000313" key="3">
    <source>
        <dbReference type="Proteomes" id="UP000465609"/>
    </source>
</evidence>
<dbReference type="Proteomes" id="UP000465609">
    <property type="component" value="Chromosome"/>
</dbReference>